<keyword evidence="5" id="KW-1185">Reference proteome</keyword>
<dbReference type="PANTHER" id="PTHR33371:SF19">
    <property type="entry name" value="MCE-FAMILY PROTEIN MCE4A"/>
    <property type="match status" value="1"/>
</dbReference>
<evidence type="ECO:0000259" key="3">
    <source>
        <dbReference type="Pfam" id="PF11887"/>
    </source>
</evidence>
<evidence type="ECO:0008006" key="6">
    <source>
        <dbReference type="Google" id="ProtNLM"/>
    </source>
</evidence>
<evidence type="ECO:0000256" key="1">
    <source>
        <dbReference type="SAM" id="Phobius"/>
    </source>
</evidence>
<reference evidence="5" key="1">
    <citation type="journal article" date="2019" name="Int. J. Syst. Evol. Microbiol.">
        <title>The Global Catalogue of Microorganisms (GCM) 10K type strain sequencing project: providing services to taxonomists for standard genome sequencing and annotation.</title>
        <authorList>
            <consortium name="The Broad Institute Genomics Platform"/>
            <consortium name="The Broad Institute Genome Sequencing Center for Infectious Disease"/>
            <person name="Wu L."/>
            <person name="Ma J."/>
        </authorList>
    </citation>
    <scope>NUCLEOTIDE SEQUENCE [LARGE SCALE GENOMIC DNA]</scope>
    <source>
        <strain evidence="5">JCM 18298</strain>
    </source>
</reference>
<protein>
    <recommendedName>
        <fullName evidence="6">MCE family protein</fullName>
    </recommendedName>
</protein>
<feature type="domain" description="Mammalian cell entry C-terminal" evidence="3">
    <location>
        <begin position="130"/>
        <end position="354"/>
    </location>
</feature>
<gene>
    <name evidence="4" type="ORF">GCM10023318_29770</name>
</gene>
<evidence type="ECO:0000259" key="2">
    <source>
        <dbReference type="Pfam" id="PF02470"/>
    </source>
</evidence>
<dbReference type="InterPro" id="IPR024516">
    <property type="entry name" value="Mce_C"/>
</dbReference>
<accession>A0ABP9KCF9</accession>
<dbReference type="PANTHER" id="PTHR33371">
    <property type="entry name" value="INTERMEMBRANE PHOSPHOLIPID TRANSPORT SYSTEM BINDING PROTEIN MLAD-RELATED"/>
    <property type="match status" value="1"/>
</dbReference>
<comment type="caution">
    <text evidence="4">The sequence shown here is derived from an EMBL/GenBank/DDBJ whole genome shotgun (WGS) entry which is preliminary data.</text>
</comment>
<dbReference type="Pfam" id="PF11887">
    <property type="entry name" value="Mce4_CUP1"/>
    <property type="match status" value="1"/>
</dbReference>
<feature type="transmembrane region" description="Helical" evidence="1">
    <location>
        <begin position="17"/>
        <end position="37"/>
    </location>
</feature>
<dbReference type="InterPro" id="IPR003399">
    <property type="entry name" value="Mce/MlaD"/>
</dbReference>
<dbReference type="EMBL" id="BAABJM010000002">
    <property type="protein sequence ID" value="GAA5054602.1"/>
    <property type="molecule type" value="Genomic_DNA"/>
</dbReference>
<dbReference type="RefSeq" id="WP_345495927.1">
    <property type="nucleotide sequence ID" value="NZ_BAABJM010000002.1"/>
</dbReference>
<organism evidence="4 5">
    <name type="scientific">Nocardia callitridis</name>
    <dbReference type="NCBI Taxonomy" id="648753"/>
    <lineage>
        <taxon>Bacteria</taxon>
        <taxon>Bacillati</taxon>
        <taxon>Actinomycetota</taxon>
        <taxon>Actinomycetes</taxon>
        <taxon>Mycobacteriales</taxon>
        <taxon>Nocardiaceae</taxon>
        <taxon>Nocardia</taxon>
    </lineage>
</organism>
<keyword evidence="1" id="KW-0812">Transmembrane</keyword>
<evidence type="ECO:0000313" key="5">
    <source>
        <dbReference type="Proteomes" id="UP001500603"/>
    </source>
</evidence>
<feature type="domain" description="Mce/MlaD" evidence="2">
    <location>
        <begin position="47"/>
        <end position="124"/>
    </location>
</feature>
<evidence type="ECO:0000313" key="4">
    <source>
        <dbReference type="EMBL" id="GAA5054602.1"/>
    </source>
</evidence>
<keyword evidence="1" id="KW-0472">Membrane</keyword>
<proteinExistence type="predicted"/>
<dbReference type="Proteomes" id="UP001500603">
    <property type="component" value="Unassembled WGS sequence"/>
</dbReference>
<keyword evidence="1" id="KW-1133">Transmembrane helix</keyword>
<dbReference type="Pfam" id="PF02470">
    <property type="entry name" value="MlaD"/>
    <property type="match status" value="1"/>
</dbReference>
<sequence length="432" mass="44234">MPISFESDGKYVSDTRLAWRGLVFVIAAALVAAAMIARSEGAFEDAVSVTADLTDVGDGLPAKSDVKFHGLLVGRVETVTPGTSDSPNQVLLALDPAYASTIPATVTARVVPSNVFAVPSIQLVDNGSGPALAGGARIAEDHGAETVQLQTSLTALSRIADAAGRSGNDPTVGILTTIEQATSGRGDAARAAVGQLERIEAALRGVMATDDTTETLAALSDALAGVHSATPDLLDALHSSVVPMRAVAERRTQLTALLGGAVTTTGTVAGALERRTDSMLEVTGHLGPALDVLAEGGRNFVQMTTSQRNVSAKFATEFWNAETGNGTAKIILELTPHEQYTRADCPRYGALAGPSCASAPLGGPSVLSRPGEAIPAAARVGGVVGGRDEQERLASVLGGAPNPLSDLLVGPLFRGNDVRVAPAEPDRERGGR</sequence>
<name>A0ABP9KCF9_9NOCA</name>
<dbReference type="InterPro" id="IPR052336">
    <property type="entry name" value="MlaD_Phospholipid_Transporter"/>
</dbReference>